<name>A0A915JNP6_ROMCU</name>
<protein>
    <submittedName>
        <fullName evidence="2">Uncharacterized protein</fullName>
    </submittedName>
</protein>
<organism evidence="1 2">
    <name type="scientific">Romanomermis culicivorax</name>
    <name type="common">Nematode worm</name>
    <dbReference type="NCBI Taxonomy" id="13658"/>
    <lineage>
        <taxon>Eukaryota</taxon>
        <taxon>Metazoa</taxon>
        <taxon>Ecdysozoa</taxon>
        <taxon>Nematoda</taxon>
        <taxon>Enoplea</taxon>
        <taxon>Dorylaimia</taxon>
        <taxon>Mermithida</taxon>
        <taxon>Mermithoidea</taxon>
        <taxon>Mermithidae</taxon>
        <taxon>Romanomermis</taxon>
    </lineage>
</organism>
<dbReference type="Proteomes" id="UP000887565">
    <property type="component" value="Unplaced"/>
</dbReference>
<accession>A0A915JNP6</accession>
<evidence type="ECO:0000313" key="2">
    <source>
        <dbReference type="WBParaSite" id="nRc.2.0.1.t27723-RA"/>
    </source>
</evidence>
<dbReference type="WBParaSite" id="nRc.2.0.1.t27723-RA">
    <property type="protein sequence ID" value="nRc.2.0.1.t27723-RA"/>
    <property type="gene ID" value="nRc.2.0.1.g27723"/>
</dbReference>
<evidence type="ECO:0000313" key="1">
    <source>
        <dbReference type="Proteomes" id="UP000887565"/>
    </source>
</evidence>
<dbReference type="AlphaFoldDB" id="A0A915JNP6"/>
<proteinExistence type="predicted"/>
<sequence length="119" mass="13856">MAMTLALIARIDQNDRKLATISTNLDQDFHSMLELEKAYSMLTQKHDKNYYLKLLKTSLIHVFKGDIMPDVGLCLASPLLASIKDSQPFLLIRRKMKKLVENEGERKMADRKCQDFKYY</sequence>
<keyword evidence="1" id="KW-1185">Reference proteome</keyword>
<reference evidence="2" key="1">
    <citation type="submission" date="2022-11" db="UniProtKB">
        <authorList>
            <consortium name="WormBaseParasite"/>
        </authorList>
    </citation>
    <scope>IDENTIFICATION</scope>
</reference>